<evidence type="ECO:0000256" key="2">
    <source>
        <dbReference type="SAM" id="SignalP"/>
    </source>
</evidence>
<feature type="signal peptide" evidence="2">
    <location>
        <begin position="1"/>
        <end position="22"/>
    </location>
</feature>
<sequence length="378" mass="39588">MKNKKIIALLAMTVALSGVMTACGFGGNSDDSVVVESTPTPTPAKKAKTTPTVAADAQNTTYTSKDKSVAIKLPDATWTNKSDETDMLSFESPEQGRILILHGSGADLESAVIPNSQDMAVSMTQAENMVNGTDFEIQDYKADQKDGVNIYSYTVKYKDTTKSDGYVYAINKYFVNDSEYYSIVASVKKEDALKNVQESVDSFAILGDSTLKSAATGSAAQTAGKTDSASGDSTAASDGSAAGTDATASDGSSAGTSADGTTSDGSTGSDNSATGTDGTSSDSSSDGSTSTDSSSSGVIVNGGFTDEQLSNTDETRTIYRNSDGKPRVIVPDGNGKWMDNEGNRFTFSTEHDCDVYEEDGTSFYWHGEGADVYYMPVQ</sequence>
<dbReference type="Proteomes" id="UP001473063">
    <property type="component" value="Unassembled WGS sequence"/>
</dbReference>
<accession>A0ABV1BE67</accession>
<proteinExistence type="predicted"/>
<protein>
    <recommendedName>
        <fullName evidence="5">DUF1795 domain-containing protein</fullName>
    </recommendedName>
</protein>
<reference evidence="3 4" key="1">
    <citation type="submission" date="2024-03" db="EMBL/GenBank/DDBJ databases">
        <title>Human intestinal bacterial collection.</title>
        <authorList>
            <person name="Pauvert C."/>
            <person name="Hitch T.C.A."/>
            <person name="Clavel T."/>
        </authorList>
    </citation>
    <scope>NUCLEOTIDE SEQUENCE [LARGE SCALE GENOMIC DNA]</scope>
    <source>
        <strain evidence="3 4">CLA-JM-H16</strain>
    </source>
</reference>
<feature type="region of interest" description="Disordered" evidence="1">
    <location>
        <begin position="218"/>
        <end position="325"/>
    </location>
</feature>
<comment type="caution">
    <text evidence="3">The sequence shown here is derived from an EMBL/GenBank/DDBJ whole genome shotgun (WGS) entry which is preliminary data.</text>
</comment>
<keyword evidence="2" id="KW-0732">Signal</keyword>
<gene>
    <name evidence="3" type="ORF">WMO28_08190</name>
</gene>
<feature type="chain" id="PRO_5046474683" description="DUF1795 domain-containing protein" evidence="2">
    <location>
        <begin position="23"/>
        <end position="378"/>
    </location>
</feature>
<dbReference type="PROSITE" id="PS51257">
    <property type="entry name" value="PROKAR_LIPOPROTEIN"/>
    <property type="match status" value="1"/>
</dbReference>
<dbReference type="RefSeq" id="WP_349056634.1">
    <property type="nucleotide sequence ID" value="NZ_JBBMEJ010000008.1"/>
</dbReference>
<evidence type="ECO:0000256" key="1">
    <source>
        <dbReference type="SAM" id="MobiDB-lite"/>
    </source>
</evidence>
<dbReference type="EMBL" id="JBBMEJ010000008">
    <property type="protein sequence ID" value="MEQ2370923.1"/>
    <property type="molecule type" value="Genomic_DNA"/>
</dbReference>
<evidence type="ECO:0000313" key="4">
    <source>
        <dbReference type="Proteomes" id="UP001473063"/>
    </source>
</evidence>
<feature type="compositionally biased region" description="Basic and acidic residues" evidence="1">
    <location>
        <begin position="313"/>
        <end position="325"/>
    </location>
</feature>
<evidence type="ECO:0008006" key="5">
    <source>
        <dbReference type="Google" id="ProtNLM"/>
    </source>
</evidence>
<keyword evidence="4" id="KW-1185">Reference proteome</keyword>
<name>A0ABV1BE67_9FIRM</name>
<organism evidence="3 4">
    <name type="scientific">Blautia aquisgranensis</name>
    <dbReference type="NCBI Taxonomy" id="3133153"/>
    <lineage>
        <taxon>Bacteria</taxon>
        <taxon>Bacillati</taxon>
        <taxon>Bacillota</taxon>
        <taxon>Clostridia</taxon>
        <taxon>Lachnospirales</taxon>
        <taxon>Lachnospiraceae</taxon>
        <taxon>Blautia</taxon>
    </lineage>
</organism>
<feature type="compositionally biased region" description="Low complexity" evidence="1">
    <location>
        <begin position="218"/>
        <end position="297"/>
    </location>
</feature>
<evidence type="ECO:0000313" key="3">
    <source>
        <dbReference type="EMBL" id="MEQ2370923.1"/>
    </source>
</evidence>